<dbReference type="GO" id="GO:0006402">
    <property type="term" value="P:mRNA catabolic process"/>
    <property type="evidence" value="ECO:0007669"/>
    <property type="project" value="InterPro"/>
</dbReference>
<organism evidence="2 3">
    <name type="scientific">Trifolium subterraneum</name>
    <name type="common">Subterranean clover</name>
    <dbReference type="NCBI Taxonomy" id="3900"/>
    <lineage>
        <taxon>Eukaryota</taxon>
        <taxon>Viridiplantae</taxon>
        <taxon>Streptophyta</taxon>
        <taxon>Embryophyta</taxon>
        <taxon>Tracheophyta</taxon>
        <taxon>Spermatophyta</taxon>
        <taxon>Magnoliopsida</taxon>
        <taxon>eudicotyledons</taxon>
        <taxon>Gunneridae</taxon>
        <taxon>Pentapetalae</taxon>
        <taxon>rosids</taxon>
        <taxon>fabids</taxon>
        <taxon>Fabales</taxon>
        <taxon>Fabaceae</taxon>
        <taxon>Papilionoideae</taxon>
        <taxon>50 kb inversion clade</taxon>
        <taxon>NPAAA clade</taxon>
        <taxon>Hologalegina</taxon>
        <taxon>IRL clade</taxon>
        <taxon>Trifolieae</taxon>
        <taxon>Trifolium</taxon>
    </lineage>
</organism>
<accession>A0A2Z6MAP7</accession>
<dbReference type="PANTHER" id="PTHR12262">
    <property type="entry name" value="CCR4-NOT TRANSCRIPTION COMPLEX SUBUNIT 9"/>
    <property type="match status" value="1"/>
</dbReference>
<protein>
    <recommendedName>
        <fullName evidence="4">Cell differentiation protein rcd1</fullName>
    </recommendedName>
</protein>
<evidence type="ECO:0008006" key="4">
    <source>
        <dbReference type="Google" id="ProtNLM"/>
    </source>
</evidence>
<dbReference type="InterPro" id="IPR007216">
    <property type="entry name" value="CNOT9"/>
</dbReference>
<dbReference type="Gene3D" id="1.25.10.10">
    <property type="entry name" value="Leucine-rich Repeat Variant"/>
    <property type="match status" value="1"/>
</dbReference>
<dbReference type="EMBL" id="DF973403">
    <property type="protein sequence ID" value="GAU29704.1"/>
    <property type="molecule type" value="Genomic_DNA"/>
</dbReference>
<dbReference type="OrthoDB" id="1183224at2759"/>
<dbReference type="Proteomes" id="UP000242715">
    <property type="component" value="Unassembled WGS sequence"/>
</dbReference>
<feature type="region of interest" description="Disordered" evidence="1">
    <location>
        <begin position="1"/>
        <end position="30"/>
    </location>
</feature>
<dbReference type="InterPro" id="IPR011989">
    <property type="entry name" value="ARM-like"/>
</dbReference>
<name>A0A2Z6MAP7_TRISU</name>
<dbReference type="GO" id="GO:0030014">
    <property type="term" value="C:CCR4-NOT complex"/>
    <property type="evidence" value="ECO:0007669"/>
    <property type="project" value="InterPro"/>
</dbReference>
<sequence length="309" mass="34217">MANFSPQSFSTKNDASSRAPLGSSTESSTTVANMKNHVGELINPDQRENALNVLSKSRDVYHELAPLLWNTACIVTIFLQEMILIYPALSSLELTAAQSNRVCNVLALLQCLASHSETRMPFLNANMPQYFYPFLQTTSKLAQYEYLRLASLGVIGALAKTNIKEVISFLLSSEVATFILHIILANDEGLEYICATAARFFAVARALEMVLGSLEKQPCPRLLKLVVLCYCRLSYNHRMIYYLKVGIALASCLPNTLMDATFINLFREDLIILKLLETLHDNIRKYQIPLEQTGGGGVETIVGPSVSGI</sequence>
<dbReference type="Pfam" id="PF04078">
    <property type="entry name" value="Rcd1"/>
    <property type="match status" value="1"/>
</dbReference>
<keyword evidence="3" id="KW-1185">Reference proteome</keyword>
<evidence type="ECO:0000256" key="1">
    <source>
        <dbReference type="SAM" id="MobiDB-lite"/>
    </source>
</evidence>
<evidence type="ECO:0000313" key="3">
    <source>
        <dbReference type="Proteomes" id="UP000242715"/>
    </source>
</evidence>
<gene>
    <name evidence="2" type="ORF">TSUD_264410</name>
</gene>
<proteinExistence type="predicted"/>
<dbReference type="AlphaFoldDB" id="A0A2Z6MAP7"/>
<reference evidence="3" key="1">
    <citation type="journal article" date="2017" name="Front. Plant Sci.">
        <title>Climate Clever Clovers: New Paradigm to Reduce the Environmental Footprint of Ruminants by Breeding Low Methanogenic Forages Utilizing Haplotype Variation.</title>
        <authorList>
            <person name="Kaur P."/>
            <person name="Appels R."/>
            <person name="Bayer P.E."/>
            <person name="Keeble-Gagnere G."/>
            <person name="Wang J."/>
            <person name="Hirakawa H."/>
            <person name="Shirasawa K."/>
            <person name="Vercoe P."/>
            <person name="Stefanova K."/>
            <person name="Durmic Z."/>
            <person name="Nichols P."/>
            <person name="Revell C."/>
            <person name="Isobe S.N."/>
            <person name="Edwards D."/>
            <person name="Erskine W."/>
        </authorList>
    </citation>
    <scope>NUCLEOTIDE SEQUENCE [LARGE SCALE GENOMIC DNA]</scope>
    <source>
        <strain evidence="3">cv. Daliak</strain>
    </source>
</reference>
<evidence type="ECO:0000313" key="2">
    <source>
        <dbReference type="EMBL" id="GAU29704.1"/>
    </source>
</evidence>